<dbReference type="Proteomes" id="UP000265566">
    <property type="component" value="Chromosome 3"/>
</dbReference>
<organism evidence="1 2">
    <name type="scientific">Medicago truncatula</name>
    <name type="common">Barrel medic</name>
    <name type="synonym">Medicago tribuloides</name>
    <dbReference type="NCBI Taxonomy" id="3880"/>
    <lineage>
        <taxon>Eukaryota</taxon>
        <taxon>Viridiplantae</taxon>
        <taxon>Streptophyta</taxon>
        <taxon>Embryophyta</taxon>
        <taxon>Tracheophyta</taxon>
        <taxon>Spermatophyta</taxon>
        <taxon>Magnoliopsida</taxon>
        <taxon>eudicotyledons</taxon>
        <taxon>Gunneridae</taxon>
        <taxon>Pentapetalae</taxon>
        <taxon>rosids</taxon>
        <taxon>fabids</taxon>
        <taxon>Fabales</taxon>
        <taxon>Fabaceae</taxon>
        <taxon>Papilionoideae</taxon>
        <taxon>50 kb inversion clade</taxon>
        <taxon>NPAAA clade</taxon>
        <taxon>Hologalegina</taxon>
        <taxon>IRL clade</taxon>
        <taxon>Trifolieae</taxon>
        <taxon>Medicago</taxon>
    </lineage>
</organism>
<sequence length="71" mass="7917">MGLLVHESCPCWQSIQTPSFKKMSSCLSLIIVQLLSKRVRLDVFLSGDQVSTRIPNLPSSSSSRLSSFFKN</sequence>
<dbReference type="Gramene" id="rna17623">
    <property type="protein sequence ID" value="RHN69188.1"/>
    <property type="gene ID" value="gene17623"/>
</dbReference>
<dbReference type="EMBL" id="PSQE01000003">
    <property type="protein sequence ID" value="RHN69188.1"/>
    <property type="molecule type" value="Genomic_DNA"/>
</dbReference>
<evidence type="ECO:0000313" key="1">
    <source>
        <dbReference type="EMBL" id="RHN69188.1"/>
    </source>
</evidence>
<name>A0A396IX46_MEDTR</name>
<accession>A0A396IX46</accession>
<reference evidence="2" key="1">
    <citation type="journal article" date="2018" name="Nat. Plants">
        <title>Whole-genome landscape of Medicago truncatula symbiotic genes.</title>
        <authorList>
            <person name="Pecrix Y."/>
            <person name="Staton S.E."/>
            <person name="Sallet E."/>
            <person name="Lelandais-Briere C."/>
            <person name="Moreau S."/>
            <person name="Carrere S."/>
            <person name="Blein T."/>
            <person name="Jardinaud M.F."/>
            <person name="Latrasse D."/>
            <person name="Zouine M."/>
            <person name="Zahm M."/>
            <person name="Kreplak J."/>
            <person name="Mayjonade B."/>
            <person name="Satge C."/>
            <person name="Perez M."/>
            <person name="Cauet S."/>
            <person name="Marande W."/>
            <person name="Chantry-Darmon C."/>
            <person name="Lopez-Roques C."/>
            <person name="Bouchez O."/>
            <person name="Berard A."/>
            <person name="Debelle F."/>
            <person name="Munos S."/>
            <person name="Bendahmane A."/>
            <person name="Berges H."/>
            <person name="Niebel A."/>
            <person name="Buitink J."/>
            <person name="Frugier F."/>
            <person name="Benhamed M."/>
            <person name="Crespi M."/>
            <person name="Gouzy J."/>
            <person name="Gamas P."/>
        </authorList>
    </citation>
    <scope>NUCLEOTIDE SEQUENCE [LARGE SCALE GENOMIC DNA]</scope>
    <source>
        <strain evidence="2">cv. Jemalong A17</strain>
    </source>
</reference>
<gene>
    <name evidence="1" type="ORF">MtrunA17_Chr3g0122011</name>
</gene>
<proteinExistence type="predicted"/>
<evidence type="ECO:0000313" key="2">
    <source>
        <dbReference type="Proteomes" id="UP000265566"/>
    </source>
</evidence>
<comment type="caution">
    <text evidence="1">The sequence shown here is derived from an EMBL/GenBank/DDBJ whole genome shotgun (WGS) entry which is preliminary data.</text>
</comment>
<dbReference type="AlphaFoldDB" id="A0A396IX46"/>
<protein>
    <submittedName>
        <fullName evidence="1">Uncharacterized protein</fullName>
    </submittedName>
</protein>